<dbReference type="STRING" id="1798475.A2837_01590"/>
<organism evidence="1 2">
    <name type="scientific">Candidatus Kaiserbacteria bacterium RIFCSPHIGHO2_01_FULL_46_22</name>
    <dbReference type="NCBI Taxonomy" id="1798475"/>
    <lineage>
        <taxon>Bacteria</taxon>
        <taxon>Candidatus Kaiseribacteriota</taxon>
    </lineage>
</organism>
<proteinExistence type="predicted"/>
<dbReference type="EMBL" id="MFKO01000002">
    <property type="protein sequence ID" value="OGG41886.1"/>
    <property type="molecule type" value="Genomic_DNA"/>
</dbReference>
<name>A0A1F6BY56_9BACT</name>
<reference evidence="1 2" key="1">
    <citation type="journal article" date="2016" name="Nat. Commun.">
        <title>Thousands of microbial genomes shed light on interconnected biogeochemical processes in an aquifer system.</title>
        <authorList>
            <person name="Anantharaman K."/>
            <person name="Brown C.T."/>
            <person name="Hug L.A."/>
            <person name="Sharon I."/>
            <person name="Castelle C.J."/>
            <person name="Probst A.J."/>
            <person name="Thomas B.C."/>
            <person name="Singh A."/>
            <person name="Wilkins M.J."/>
            <person name="Karaoz U."/>
            <person name="Brodie E.L."/>
            <person name="Williams K.H."/>
            <person name="Hubbard S.S."/>
            <person name="Banfield J.F."/>
        </authorList>
    </citation>
    <scope>NUCLEOTIDE SEQUENCE [LARGE SCALE GENOMIC DNA]</scope>
</reference>
<dbReference type="AlphaFoldDB" id="A0A1F6BY56"/>
<accession>A0A1F6BY56</accession>
<comment type="caution">
    <text evidence="1">The sequence shown here is derived from an EMBL/GenBank/DDBJ whole genome shotgun (WGS) entry which is preliminary data.</text>
</comment>
<evidence type="ECO:0000313" key="1">
    <source>
        <dbReference type="EMBL" id="OGG41886.1"/>
    </source>
</evidence>
<evidence type="ECO:0000313" key="2">
    <source>
        <dbReference type="Proteomes" id="UP000176322"/>
    </source>
</evidence>
<dbReference type="Proteomes" id="UP000176322">
    <property type="component" value="Unassembled WGS sequence"/>
</dbReference>
<sequence>MPDKYWKTLAAIGFILFIASIISVFGTSKANAGNRCKPRVQINCPVNQAPGVKYHGNKVVKTIRVTICHNRWHDLRGGPGQRWWGLTYRYTGGGQENIKEIRSECTTRNVVSGTRAGNAHDCPPPGERRSRGLKWYWTQPMTVSGETYWVG</sequence>
<protein>
    <submittedName>
        <fullName evidence="1">Uncharacterized protein</fullName>
    </submittedName>
</protein>
<gene>
    <name evidence="1" type="ORF">A2837_01590</name>
</gene>